<name>A0ABT3BCA0_9RHOB</name>
<dbReference type="RefSeq" id="WP_263843523.1">
    <property type="nucleotide sequence ID" value="NZ_JALIEB010000003.1"/>
</dbReference>
<dbReference type="Proteomes" id="UP001208690">
    <property type="component" value="Unassembled WGS sequence"/>
</dbReference>
<organism evidence="1 2">
    <name type="scientific">Roseobacter sinensis</name>
    <dbReference type="NCBI Taxonomy" id="2931391"/>
    <lineage>
        <taxon>Bacteria</taxon>
        <taxon>Pseudomonadati</taxon>
        <taxon>Pseudomonadota</taxon>
        <taxon>Alphaproteobacteria</taxon>
        <taxon>Rhodobacterales</taxon>
        <taxon>Roseobacteraceae</taxon>
        <taxon>Roseobacter</taxon>
    </lineage>
</organism>
<sequence length="94" mass="9832">MGYTRESAEVLGLSVLGWLAAEDELLPVFLGATGASEADVRAGASDPVFLGSVLDFLMMDDAWVVQACDALGLAYDAPMQARQALPGGAQVNWT</sequence>
<accession>A0ABT3BCA0</accession>
<reference evidence="1 2" key="1">
    <citation type="submission" date="2022-04" db="EMBL/GenBank/DDBJ databases">
        <title>Roseobacter sp. WL0113 is a bacterium isolated from neritic sediment.</title>
        <authorList>
            <person name="Wang L."/>
            <person name="He W."/>
            <person name="Zhang D.-F."/>
        </authorList>
    </citation>
    <scope>NUCLEOTIDE SEQUENCE [LARGE SCALE GENOMIC DNA]</scope>
    <source>
        <strain evidence="1 2">WL0113</strain>
    </source>
</reference>
<comment type="caution">
    <text evidence="1">The sequence shown here is derived from an EMBL/GenBank/DDBJ whole genome shotgun (WGS) entry which is preliminary data.</text>
</comment>
<keyword evidence="2" id="KW-1185">Reference proteome</keyword>
<proteinExistence type="predicted"/>
<gene>
    <name evidence="1" type="ORF">MUB52_07210</name>
</gene>
<dbReference type="Pfam" id="PF12096">
    <property type="entry name" value="DUF3572"/>
    <property type="match status" value="1"/>
</dbReference>
<evidence type="ECO:0000313" key="1">
    <source>
        <dbReference type="EMBL" id="MCV3271211.1"/>
    </source>
</evidence>
<evidence type="ECO:0000313" key="2">
    <source>
        <dbReference type="Proteomes" id="UP001208690"/>
    </source>
</evidence>
<protein>
    <submittedName>
        <fullName evidence="1">DUF3572 domain-containing protein</fullName>
    </submittedName>
</protein>
<dbReference type="InterPro" id="IPR021955">
    <property type="entry name" value="DUF3572"/>
</dbReference>
<dbReference type="EMBL" id="JALIEB010000003">
    <property type="protein sequence ID" value="MCV3271211.1"/>
    <property type="molecule type" value="Genomic_DNA"/>
</dbReference>